<name>A0ABR4JKW3_9EURO</name>
<dbReference type="InterPro" id="IPR000086">
    <property type="entry name" value="NUDIX_hydrolase_dom"/>
</dbReference>
<dbReference type="Pfam" id="PF00293">
    <property type="entry name" value="NUDIX"/>
    <property type="match status" value="1"/>
</dbReference>
<dbReference type="PANTHER" id="PTHR43475">
    <property type="entry name" value="METHYLTHIORIBOSE-1-PHOSPHATE ISOMERASE"/>
    <property type="match status" value="1"/>
</dbReference>
<dbReference type="PANTHER" id="PTHR43475:SF3">
    <property type="entry name" value="TRANSLATION INITIATION FACTOR EIF-2B SUBUNIT FAMILY PROTEIN (AFU_ORTHOLOGUE AFUA_2G14290)"/>
    <property type="match status" value="1"/>
</dbReference>
<evidence type="ECO:0000313" key="5">
    <source>
        <dbReference type="Proteomes" id="UP001610446"/>
    </source>
</evidence>
<dbReference type="InterPro" id="IPR042529">
    <property type="entry name" value="IF_2B-like_C"/>
</dbReference>
<accession>A0ABR4JKW3</accession>
<feature type="domain" description="Nudix hydrolase" evidence="3">
    <location>
        <begin position="9"/>
        <end position="150"/>
    </location>
</feature>
<gene>
    <name evidence="4" type="ORF">BJY01DRAFT_249899</name>
</gene>
<comment type="caution">
    <text evidence="4">The sequence shown here is derived from an EMBL/GenBank/DDBJ whole genome shotgun (WGS) entry which is preliminary data.</text>
</comment>
<comment type="similarity">
    <text evidence="1 2">Belongs to the eIF-2B alpha/beta/delta subunits family.</text>
</comment>
<evidence type="ECO:0000313" key="4">
    <source>
        <dbReference type="EMBL" id="KAL2840679.1"/>
    </source>
</evidence>
<dbReference type="SUPFAM" id="SSF55811">
    <property type="entry name" value="Nudix"/>
    <property type="match status" value="1"/>
</dbReference>
<dbReference type="SUPFAM" id="SSF100950">
    <property type="entry name" value="NagB/RpiA/CoA transferase-like"/>
    <property type="match status" value="1"/>
</dbReference>
<dbReference type="InterPro" id="IPR015797">
    <property type="entry name" value="NUDIX_hydrolase-like_dom_sf"/>
</dbReference>
<dbReference type="Proteomes" id="UP001610446">
    <property type="component" value="Unassembled WGS sequence"/>
</dbReference>
<proteinExistence type="inferred from homology"/>
<dbReference type="Pfam" id="PF01008">
    <property type="entry name" value="IF-2B"/>
    <property type="match status" value="1"/>
</dbReference>
<evidence type="ECO:0000256" key="1">
    <source>
        <dbReference type="ARBA" id="ARBA00007251"/>
    </source>
</evidence>
<evidence type="ECO:0000256" key="2">
    <source>
        <dbReference type="RuleBase" id="RU003814"/>
    </source>
</evidence>
<evidence type="ECO:0000259" key="3">
    <source>
        <dbReference type="PROSITE" id="PS51462"/>
    </source>
</evidence>
<organism evidence="4 5">
    <name type="scientific">Aspergillus pseudoustus</name>
    <dbReference type="NCBI Taxonomy" id="1810923"/>
    <lineage>
        <taxon>Eukaryota</taxon>
        <taxon>Fungi</taxon>
        <taxon>Dikarya</taxon>
        <taxon>Ascomycota</taxon>
        <taxon>Pezizomycotina</taxon>
        <taxon>Eurotiomycetes</taxon>
        <taxon>Eurotiomycetidae</taxon>
        <taxon>Eurotiales</taxon>
        <taxon>Aspergillaceae</taxon>
        <taxon>Aspergillus</taxon>
        <taxon>Aspergillus subgen. Nidulantes</taxon>
    </lineage>
</organism>
<dbReference type="EMBL" id="JBFXLU010000118">
    <property type="protein sequence ID" value="KAL2840679.1"/>
    <property type="molecule type" value="Genomic_DNA"/>
</dbReference>
<dbReference type="InterPro" id="IPR000649">
    <property type="entry name" value="IF-2B-related"/>
</dbReference>
<dbReference type="InterPro" id="IPR037171">
    <property type="entry name" value="NagB/RpiA_transferase-like"/>
</dbReference>
<keyword evidence="5" id="KW-1185">Reference proteome</keyword>
<dbReference type="Gene3D" id="3.40.50.10470">
    <property type="entry name" value="Translation initiation factor eif-2b, domain 2"/>
    <property type="match status" value="1"/>
</dbReference>
<sequence length="530" mass="59747">MAGSIHGLEKRAVVSSFIFRFPNGPSEKPQVALFQRSDKVRTYQHRIAPISGSISRKDPDPITAAWREISEETKLTPSNLTFWRSGKPFTFDDESVGREWAINPFAFRLAEGAEKAIEIDWEHEGWQWYDPTTVVNDDTFKDKCVPRLRESLRRVWFESELNDAAGQALGSGLERLLHDHSSGSHELTTIALGVFRDFVTQTRDYIFETEWWEDTRMAAWHLVKNGRESMGAATLNALLAILEEMDEIRRMDSFPEDTFERMITIIDHHIRGRKSRAGLVKDTFASYVRSNILSKGQQREKLTIVTISSSSTIRDSIMEAFASLDIPALELRILESRPLFEGVNFGSAILSKRLEQLKDTTKKKLHVNLYTDAAAAIAVKDADIVLLGADRISRSKGVSNKTGSLPLVLSAKHVSPTAKIVVLSELEKVNGQNGMIDDEKHEDNDPSEVFGTWKADGVKNVGHVEAAFSSGKDSDSTVAVRNVYFEWIPLPLVDAFVSGEGILRDTRIREKADQQDELARWYFDSIAIRY</sequence>
<reference evidence="4 5" key="1">
    <citation type="submission" date="2024-07" db="EMBL/GenBank/DDBJ databases">
        <title>Section-level genome sequencing and comparative genomics of Aspergillus sections Usti and Cavernicolus.</title>
        <authorList>
            <consortium name="Lawrence Berkeley National Laboratory"/>
            <person name="Nybo J.L."/>
            <person name="Vesth T.C."/>
            <person name="Theobald S."/>
            <person name="Frisvad J.C."/>
            <person name="Larsen T.O."/>
            <person name="Kjaerboelling I."/>
            <person name="Rothschild-Mancinelli K."/>
            <person name="Lyhne E.K."/>
            <person name="Kogle M.E."/>
            <person name="Barry K."/>
            <person name="Clum A."/>
            <person name="Na H."/>
            <person name="Ledsgaard L."/>
            <person name="Lin J."/>
            <person name="Lipzen A."/>
            <person name="Kuo A."/>
            <person name="Riley R."/>
            <person name="Mondo S."/>
            <person name="Labutti K."/>
            <person name="Haridas S."/>
            <person name="Pangalinan J."/>
            <person name="Salamov A.A."/>
            <person name="Simmons B.A."/>
            <person name="Magnuson J.K."/>
            <person name="Chen J."/>
            <person name="Drula E."/>
            <person name="Henrissat B."/>
            <person name="Wiebenga A."/>
            <person name="Lubbers R.J."/>
            <person name="Gomes A.C."/>
            <person name="Makela M.R."/>
            <person name="Stajich J."/>
            <person name="Grigoriev I.V."/>
            <person name="Mortensen U.H."/>
            <person name="De Vries R.P."/>
            <person name="Baker S.E."/>
            <person name="Andersen M.R."/>
        </authorList>
    </citation>
    <scope>NUCLEOTIDE SEQUENCE [LARGE SCALE GENOMIC DNA]</scope>
    <source>
        <strain evidence="4 5">CBS 123904</strain>
    </source>
</reference>
<dbReference type="PROSITE" id="PS51462">
    <property type="entry name" value="NUDIX"/>
    <property type="match status" value="1"/>
</dbReference>
<protein>
    <recommendedName>
        <fullName evidence="3">Nudix hydrolase domain-containing protein</fullName>
    </recommendedName>
</protein>
<dbReference type="CDD" id="cd18872">
    <property type="entry name" value="NUDIX_eIF-2B"/>
    <property type="match status" value="1"/>
</dbReference>
<dbReference type="Gene3D" id="3.90.79.10">
    <property type="entry name" value="Nucleoside Triphosphate Pyrophosphohydrolase"/>
    <property type="match status" value="1"/>
</dbReference>